<evidence type="ECO:0000256" key="1">
    <source>
        <dbReference type="ARBA" id="ARBA00022801"/>
    </source>
</evidence>
<feature type="compositionally biased region" description="Polar residues" evidence="3">
    <location>
        <begin position="211"/>
        <end position="223"/>
    </location>
</feature>
<keyword evidence="2" id="KW-0961">Cell wall biogenesis/degradation</keyword>
<reference evidence="5 6" key="1">
    <citation type="submission" date="2014-03" db="EMBL/GenBank/DDBJ databases">
        <authorList>
            <person name="Urmite Genomes U."/>
        </authorList>
    </citation>
    <scope>NUCLEOTIDE SEQUENCE [LARGE SCALE GENOMIC DNA]</scope>
    <source>
        <strain evidence="5 6">Vm-5</strain>
    </source>
</reference>
<keyword evidence="6" id="KW-1185">Reference proteome</keyword>
<evidence type="ECO:0000256" key="3">
    <source>
        <dbReference type="SAM" id="MobiDB-lite"/>
    </source>
</evidence>
<dbReference type="GO" id="GO:0008745">
    <property type="term" value="F:N-acetylmuramoyl-L-alanine amidase activity"/>
    <property type="evidence" value="ECO:0007669"/>
    <property type="project" value="InterPro"/>
</dbReference>
<comment type="caution">
    <text evidence="5">The sequence shown here is derived from an EMBL/GenBank/DDBJ whole genome shotgun (WGS) entry which is preliminary data.</text>
</comment>
<proteinExistence type="predicted"/>
<dbReference type="PANTHER" id="PTHR30404:SF0">
    <property type="entry name" value="N-ACETYLMURAMOYL-L-ALANINE AMIDASE AMIC"/>
    <property type="match status" value="1"/>
</dbReference>
<dbReference type="STRING" id="1462526.BN990_03942"/>
<dbReference type="EMBL" id="CCDP010000003">
    <property type="protein sequence ID" value="CDQ41569.1"/>
    <property type="molecule type" value="Genomic_DNA"/>
</dbReference>
<dbReference type="AlphaFoldDB" id="A0A024QGE8"/>
<feature type="region of interest" description="Disordered" evidence="3">
    <location>
        <begin position="200"/>
        <end position="223"/>
    </location>
</feature>
<dbReference type="Proteomes" id="UP000028875">
    <property type="component" value="Unassembled WGS sequence"/>
</dbReference>
<dbReference type="CDD" id="cd02696">
    <property type="entry name" value="MurNAc-LAA"/>
    <property type="match status" value="1"/>
</dbReference>
<feature type="compositionally biased region" description="Basic and acidic residues" evidence="3">
    <location>
        <begin position="200"/>
        <end position="210"/>
    </location>
</feature>
<dbReference type="SMART" id="SM00287">
    <property type="entry name" value="SH3b"/>
    <property type="match status" value="2"/>
</dbReference>
<dbReference type="RefSeq" id="WP_021292530.1">
    <property type="nucleotide sequence ID" value="NZ_BNER01000005.1"/>
</dbReference>
<dbReference type="OrthoDB" id="9806267at2"/>
<feature type="domain" description="SH3b" evidence="4">
    <location>
        <begin position="121"/>
        <end position="183"/>
    </location>
</feature>
<feature type="domain" description="SH3b" evidence="4">
    <location>
        <begin position="28"/>
        <end position="92"/>
    </location>
</feature>
<dbReference type="GO" id="GO:0009253">
    <property type="term" value="P:peptidoglycan catabolic process"/>
    <property type="evidence" value="ECO:0007669"/>
    <property type="project" value="InterPro"/>
</dbReference>
<dbReference type="GO" id="GO:0071555">
    <property type="term" value="P:cell wall organization"/>
    <property type="evidence" value="ECO:0007669"/>
    <property type="project" value="UniProtKB-KW"/>
</dbReference>
<keyword evidence="1" id="KW-0378">Hydrolase</keyword>
<dbReference type="InterPro" id="IPR002508">
    <property type="entry name" value="MurNAc-LAA_cat"/>
</dbReference>
<accession>A0A024QGE8</accession>
<dbReference type="InterPro" id="IPR050695">
    <property type="entry name" value="N-acetylmuramoyl_amidase_3"/>
</dbReference>
<dbReference type="GO" id="GO:0030288">
    <property type="term" value="C:outer membrane-bounded periplasmic space"/>
    <property type="evidence" value="ECO:0007669"/>
    <property type="project" value="TreeGrafter"/>
</dbReference>
<name>A0A024QGE8_9BACI</name>
<gene>
    <name evidence="5" type="primary">lytC_5</name>
    <name evidence="5" type="ORF">BN990_03942</name>
</gene>
<evidence type="ECO:0000259" key="4">
    <source>
        <dbReference type="PROSITE" id="PS51781"/>
    </source>
</evidence>
<sequence length="408" mass="45253" precursor="true">MRVLFSSATIAIISLFLFTPFAPSVFAEKVKTYEAGTSNLNVRSSPSHDAPIIGKLQIGDQVRVFQKSFGWVQTYYGGKKAWVASQYLFQPDSKTKAIIQVASTQNQTTKSQNKVDYSEKVEMYEVGTSNLNVRFSPSHDAPIIGKLQIGDQVRVFQKSFGWVQTYYGGKKAWIASQYLLQPGSKTKAIAQVASSTQKSIKKEQNKKTETISRNNFDNNKGQATKNGSLKGYNIVIDPGHGGRDSGAIGINGVLEKETIMSIVDSVVDRLRKSGANVILTRNSDHFISLQDRVYISNSYNTHAFLSLHYNAHPLIGIQGLETHYYSGGENYALASSLQSKLEQYTSLESRGVKESNYFVLRESEVPSALIELGFITNPNDLSIIQTEGYQNSISEAISDGVKKYFRDK</sequence>
<dbReference type="Gene3D" id="3.40.630.40">
    <property type="entry name" value="Zn-dependent exopeptidases"/>
    <property type="match status" value="1"/>
</dbReference>
<dbReference type="InterPro" id="IPR003646">
    <property type="entry name" value="SH3-like_bac-type"/>
</dbReference>
<dbReference type="SMART" id="SM00646">
    <property type="entry name" value="Ami_3"/>
    <property type="match status" value="1"/>
</dbReference>
<reference evidence="6" key="2">
    <citation type="submission" date="2014-05" db="EMBL/GenBank/DDBJ databases">
        <title>Draft genome sequence of Virgibacillus massiliensis Vm-5.</title>
        <authorList>
            <person name="Khelaifia S."/>
            <person name="Croce O."/>
            <person name="Lagier J.C."/>
            <person name="Raoult D."/>
        </authorList>
    </citation>
    <scope>NUCLEOTIDE SEQUENCE [LARGE SCALE GENOMIC DNA]</scope>
    <source>
        <strain evidence="6">Vm-5</strain>
    </source>
</reference>
<dbReference type="Gene3D" id="2.30.30.40">
    <property type="entry name" value="SH3 Domains"/>
    <property type="match status" value="2"/>
</dbReference>
<evidence type="ECO:0000313" key="6">
    <source>
        <dbReference type="Proteomes" id="UP000028875"/>
    </source>
</evidence>
<evidence type="ECO:0000256" key="2">
    <source>
        <dbReference type="ARBA" id="ARBA00023316"/>
    </source>
</evidence>
<dbReference type="SUPFAM" id="SSF53187">
    <property type="entry name" value="Zn-dependent exopeptidases"/>
    <property type="match status" value="1"/>
</dbReference>
<evidence type="ECO:0000313" key="5">
    <source>
        <dbReference type="EMBL" id="CDQ41569.1"/>
    </source>
</evidence>
<dbReference type="Pfam" id="PF08239">
    <property type="entry name" value="SH3_3"/>
    <property type="match status" value="2"/>
</dbReference>
<dbReference type="PROSITE" id="PS51781">
    <property type="entry name" value="SH3B"/>
    <property type="match status" value="2"/>
</dbReference>
<dbReference type="PANTHER" id="PTHR30404">
    <property type="entry name" value="N-ACETYLMURAMOYL-L-ALANINE AMIDASE"/>
    <property type="match status" value="1"/>
</dbReference>
<dbReference type="Pfam" id="PF01520">
    <property type="entry name" value="Amidase_3"/>
    <property type="match status" value="1"/>
</dbReference>
<protein>
    <submittedName>
        <fullName evidence="5">N-acetylmuramoyl-L-alanine amidase LytC</fullName>
    </submittedName>
</protein>
<organism evidence="5 6">
    <name type="scientific">Virgibacillus massiliensis</name>
    <dbReference type="NCBI Taxonomy" id="1462526"/>
    <lineage>
        <taxon>Bacteria</taxon>
        <taxon>Bacillati</taxon>
        <taxon>Bacillota</taxon>
        <taxon>Bacilli</taxon>
        <taxon>Bacillales</taxon>
        <taxon>Bacillaceae</taxon>
        <taxon>Virgibacillus</taxon>
    </lineage>
</organism>
<dbReference type="eggNOG" id="COG0860">
    <property type="taxonomic scope" value="Bacteria"/>
</dbReference>